<dbReference type="Pfam" id="PF01225">
    <property type="entry name" value="Mur_ligase"/>
    <property type="match status" value="1"/>
</dbReference>
<keyword evidence="7 10" id="KW-0573">Peptidoglycan synthesis</keyword>
<evidence type="ECO:0000256" key="6">
    <source>
        <dbReference type="ARBA" id="ARBA00022960"/>
    </source>
</evidence>
<dbReference type="HAMAP" id="MF_02019">
    <property type="entry name" value="MurF"/>
    <property type="match status" value="1"/>
</dbReference>
<dbReference type="HOGENOM" id="CLU_031507_1_2_0"/>
<keyword evidence="6 10" id="KW-0133">Cell shape</keyword>
<keyword evidence="3 10" id="KW-0132">Cell division</keyword>
<dbReference type="GO" id="GO:0047480">
    <property type="term" value="F:UDP-N-acetylmuramoyl-tripeptide-D-alanyl-D-alanine ligase activity"/>
    <property type="evidence" value="ECO:0007669"/>
    <property type="project" value="UniProtKB-UniRule"/>
</dbReference>
<comment type="pathway">
    <text evidence="10 11">Cell wall biogenesis; peptidoglycan biosynthesis.</text>
</comment>
<dbReference type="NCBIfam" id="TIGR01143">
    <property type="entry name" value="murF"/>
    <property type="match status" value="1"/>
</dbReference>
<evidence type="ECO:0000259" key="12">
    <source>
        <dbReference type="Pfam" id="PF01225"/>
    </source>
</evidence>
<dbReference type="GO" id="GO:0009252">
    <property type="term" value="P:peptidoglycan biosynthetic process"/>
    <property type="evidence" value="ECO:0007669"/>
    <property type="project" value="UniProtKB-UniRule"/>
</dbReference>
<evidence type="ECO:0000256" key="5">
    <source>
        <dbReference type="ARBA" id="ARBA00022840"/>
    </source>
</evidence>
<comment type="subcellular location">
    <subcellularLocation>
        <location evidence="10 11">Cytoplasm</location>
    </subcellularLocation>
</comment>
<dbReference type="InterPro" id="IPR036565">
    <property type="entry name" value="Mur-like_cat_sf"/>
</dbReference>
<keyword evidence="16" id="KW-1185">Reference proteome</keyword>
<feature type="domain" description="Mur ligase N-terminal catalytic" evidence="12">
    <location>
        <begin position="26"/>
        <end position="71"/>
    </location>
</feature>
<keyword evidence="1 10" id="KW-0963">Cytoplasm</keyword>
<dbReference type="GO" id="GO:0051301">
    <property type="term" value="P:cell division"/>
    <property type="evidence" value="ECO:0007669"/>
    <property type="project" value="UniProtKB-KW"/>
</dbReference>
<gene>
    <name evidence="10" type="primary">murF</name>
    <name evidence="15" type="ordered locus">Thal_0275</name>
</gene>
<dbReference type="KEGG" id="tal:Thal_0275"/>
<keyword evidence="5 10" id="KW-0067">ATP-binding</keyword>
<dbReference type="EC" id="6.3.2.10" evidence="10 11"/>
<dbReference type="OrthoDB" id="9801978at2"/>
<feature type="binding site" evidence="10">
    <location>
        <begin position="106"/>
        <end position="112"/>
    </location>
    <ligand>
        <name>ATP</name>
        <dbReference type="ChEBI" id="CHEBI:30616"/>
    </ligand>
</feature>
<evidence type="ECO:0000256" key="2">
    <source>
        <dbReference type="ARBA" id="ARBA00022598"/>
    </source>
</evidence>
<keyword evidence="9 10" id="KW-0961">Cell wall biogenesis/degradation</keyword>
<evidence type="ECO:0000256" key="7">
    <source>
        <dbReference type="ARBA" id="ARBA00022984"/>
    </source>
</evidence>
<keyword evidence="4 10" id="KW-0547">Nucleotide-binding</keyword>
<sequence length="441" mass="48744">MKAYSISVITGGRLIGENCEVKRFVTDSRQVEEGDVFVALKGQKHDGHSFVEEAFRRGAVGVVVEREVPVKEGKFALVVEDSLKALRSIALFKRNNFKGKVVGIAGSAGKTTTKELVAHLLSAVGKVCKTPKNYNSQIGVPLSVANFPEDCDFWVIEMGASAKGDVAKLTQLVIPHVRVITSIGEEHLETFGCLDDVILGNGEILEGMREDHVAVLPSYVAHCYRVERAVLFGEGTPLSAQDLKLTVEGVRFVVKGKEIFLPVPSLALVENILCSLGVMEALGVDWTTLLDKLTTFRPVEGRFRTLSVMGATIIDDSYNANPLSVKKAIESLSLMEGHRIAVLGDMLELGEKAEELHRDVGRWCAEKRIDECIFYGYWMRYAFHEAKRLGVSTIYLEDKGEVVQHLRKKLREGTIILVKGSRGMKMEEVITQLLQEHGVVF</sequence>
<dbReference type="Pfam" id="PF08245">
    <property type="entry name" value="Mur_ligase_M"/>
    <property type="match status" value="1"/>
</dbReference>
<evidence type="ECO:0000256" key="9">
    <source>
        <dbReference type="ARBA" id="ARBA00023316"/>
    </source>
</evidence>
<dbReference type="InterPro" id="IPR000713">
    <property type="entry name" value="Mur_ligase_N"/>
</dbReference>
<evidence type="ECO:0000259" key="13">
    <source>
        <dbReference type="Pfam" id="PF02875"/>
    </source>
</evidence>
<feature type="domain" description="Mur ligase central" evidence="14">
    <location>
        <begin position="104"/>
        <end position="278"/>
    </location>
</feature>
<evidence type="ECO:0000256" key="10">
    <source>
        <dbReference type="HAMAP-Rule" id="MF_02019"/>
    </source>
</evidence>
<dbReference type="PANTHER" id="PTHR43024:SF1">
    <property type="entry name" value="UDP-N-ACETYLMURAMOYL-TRIPEPTIDE--D-ALANYL-D-ALANINE LIGASE"/>
    <property type="match status" value="1"/>
</dbReference>
<dbReference type="AlphaFoldDB" id="D3SP23"/>
<organism evidence="15 16">
    <name type="scientific">Thermocrinis albus (strain DSM 14484 / JCM 11386 / HI 11/12)</name>
    <dbReference type="NCBI Taxonomy" id="638303"/>
    <lineage>
        <taxon>Bacteria</taxon>
        <taxon>Pseudomonadati</taxon>
        <taxon>Aquificota</taxon>
        <taxon>Aquificia</taxon>
        <taxon>Aquificales</taxon>
        <taxon>Aquificaceae</taxon>
        <taxon>Thermocrinis</taxon>
    </lineage>
</organism>
<dbReference type="Gene3D" id="3.90.190.20">
    <property type="entry name" value="Mur ligase, C-terminal domain"/>
    <property type="match status" value="1"/>
</dbReference>
<evidence type="ECO:0000256" key="3">
    <source>
        <dbReference type="ARBA" id="ARBA00022618"/>
    </source>
</evidence>
<dbReference type="GO" id="GO:0071555">
    <property type="term" value="P:cell wall organization"/>
    <property type="evidence" value="ECO:0007669"/>
    <property type="project" value="UniProtKB-KW"/>
</dbReference>
<dbReference type="STRING" id="638303.Thal_0275"/>
<dbReference type="Proteomes" id="UP000002043">
    <property type="component" value="Chromosome"/>
</dbReference>
<dbReference type="InterPro" id="IPR051046">
    <property type="entry name" value="MurCDEF_CellWall_CoF430Synth"/>
</dbReference>
<evidence type="ECO:0000256" key="4">
    <source>
        <dbReference type="ARBA" id="ARBA00022741"/>
    </source>
</evidence>
<dbReference type="EMBL" id="CP001931">
    <property type="protein sequence ID" value="ADC88910.1"/>
    <property type="molecule type" value="Genomic_DNA"/>
</dbReference>
<dbReference type="InterPro" id="IPR004101">
    <property type="entry name" value="Mur_ligase_C"/>
</dbReference>
<dbReference type="InterPro" id="IPR013221">
    <property type="entry name" value="Mur_ligase_cen"/>
</dbReference>
<dbReference type="InterPro" id="IPR035911">
    <property type="entry name" value="MurE/MurF_N"/>
</dbReference>
<evidence type="ECO:0000259" key="14">
    <source>
        <dbReference type="Pfam" id="PF08245"/>
    </source>
</evidence>
<dbReference type="GO" id="GO:0008766">
    <property type="term" value="F:UDP-N-acetylmuramoylalanyl-D-glutamyl-2,6-diaminopimelate-D-alanyl-D-alanine ligase activity"/>
    <property type="evidence" value="ECO:0007669"/>
    <property type="project" value="RHEA"/>
</dbReference>
<proteinExistence type="inferred from homology"/>
<accession>D3SP23</accession>
<dbReference type="InterPro" id="IPR036615">
    <property type="entry name" value="Mur_ligase_C_dom_sf"/>
</dbReference>
<dbReference type="GO" id="GO:0005524">
    <property type="term" value="F:ATP binding"/>
    <property type="evidence" value="ECO:0007669"/>
    <property type="project" value="UniProtKB-UniRule"/>
</dbReference>
<dbReference type="PANTHER" id="PTHR43024">
    <property type="entry name" value="UDP-N-ACETYLMURAMOYL-TRIPEPTIDE--D-ALANYL-D-ALANINE LIGASE"/>
    <property type="match status" value="1"/>
</dbReference>
<dbReference type="eggNOG" id="COG0770">
    <property type="taxonomic scope" value="Bacteria"/>
</dbReference>
<dbReference type="Gene3D" id="3.40.1190.10">
    <property type="entry name" value="Mur-like, catalytic domain"/>
    <property type="match status" value="1"/>
</dbReference>
<comment type="function">
    <text evidence="10 11">Involved in cell wall formation. Catalyzes the final step in the synthesis of UDP-N-acetylmuramoyl-pentapeptide, the precursor of murein.</text>
</comment>
<dbReference type="SUPFAM" id="SSF53244">
    <property type="entry name" value="MurD-like peptide ligases, peptide-binding domain"/>
    <property type="match status" value="1"/>
</dbReference>
<keyword evidence="2 10" id="KW-0436">Ligase</keyword>
<evidence type="ECO:0000313" key="16">
    <source>
        <dbReference type="Proteomes" id="UP000002043"/>
    </source>
</evidence>
<dbReference type="GO" id="GO:0005737">
    <property type="term" value="C:cytoplasm"/>
    <property type="evidence" value="ECO:0007669"/>
    <property type="project" value="UniProtKB-SubCell"/>
</dbReference>
<reference evidence="16" key="1">
    <citation type="journal article" date="2010" name="Stand. Genomic Sci.">
        <title>Complete genome sequence of Thermocrinis albus type strain (HI 11/12T).</title>
        <authorList>
            <person name="Wirth R."/>
            <person name="Sikorski J."/>
            <person name="Brambilla E."/>
            <person name="Misra M."/>
            <person name="Lapidus A."/>
            <person name="Copeland A."/>
            <person name="Nolan M."/>
            <person name="Lucas S."/>
            <person name="Chen F."/>
            <person name="Tice H."/>
            <person name="Cheng J.F."/>
            <person name="Han C."/>
            <person name="Detter J.C."/>
            <person name="Tapia R."/>
            <person name="Bruce D."/>
            <person name="Goodwin L."/>
            <person name="Pitluck S."/>
            <person name="Pati A."/>
            <person name="Anderson I."/>
            <person name="Ivanova N."/>
            <person name="Mavromatis K."/>
            <person name="Mikhailova N."/>
            <person name="Chen A."/>
            <person name="Palaniappan K."/>
            <person name="Bilek Y."/>
            <person name="Hader T."/>
            <person name="Land M."/>
            <person name="Hauser L."/>
            <person name="Chang Y.J."/>
            <person name="Jeffries C.D."/>
            <person name="Tindall B.J."/>
            <person name="Rohde M."/>
            <person name="Goker M."/>
            <person name="Bristow J."/>
            <person name="Eisen J.A."/>
            <person name="Markowitz V."/>
            <person name="Hugenholtz P."/>
            <person name="Kyrpides N.C."/>
            <person name="Klenk H.P."/>
        </authorList>
    </citation>
    <scope>NUCLEOTIDE SEQUENCE [LARGE SCALE GENOMIC DNA]</scope>
    <source>
        <strain evidence="16">DSM 14484 / JCM 11386 / HI 11/12</strain>
    </source>
</reference>
<dbReference type="Gene3D" id="3.40.1390.10">
    <property type="entry name" value="MurE/MurF, N-terminal domain"/>
    <property type="match status" value="1"/>
</dbReference>
<comment type="catalytic activity">
    <reaction evidence="10 11">
        <text>D-alanyl-D-alanine + UDP-N-acetyl-alpha-D-muramoyl-L-alanyl-gamma-D-glutamyl-meso-2,6-diaminopimelate + ATP = UDP-N-acetyl-alpha-D-muramoyl-L-alanyl-gamma-D-glutamyl-meso-2,6-diaminopimeloyl-D-alanyl-D-alanine + ADP + phosphate + H(+)</text>
        <dbReference type="Rhea" id="RHEA:28374"/>
        <dbReference type="ChEBI" id="CHEBI:15378"/>
        <dbReference type="ChEBI" id="CHEBI:30616"/>
        <dbReference type="ChEBI" id="CHEBI:43474"/>
        <dbReference type="ChEBI" id="CHEBI:57822"/>
        <dbReference type="ChEBI" id="CHEBI:61386"/>
        <dbReference type="ChEBI" id="CHEBI:83905"/>
        <dbReference type="ChEBI" id="CHEBI:456216"/>
        <dbReference type="EC" id="6.3.2.10"/>
    </reaction>
</comment>
<dbReference type="SUPFAM" id="SSF63418">
    <property type="entry name" value="MurE/MurF N-terminal domain"/>
    <property type="match status" value="1"/>
</dbReference>
<feature type="domain" description="Mur ligase C-terminal" evidence="13">
    <location>
        <begin position="301"/>
        <end position="422"/>
    </location>
</feature>
<dbReference type="Pfam" id="PF02875">
    <property type="entry name" value="Mur_ligase_C"/>
    <property type="match status" value="1"/>
</dbReference>
<dbReference type="GO" id="GO:0008360">
    <property type="term" value="P:regulation of cell shape"/>
    <property type="evidence" value="ECO:0007669"/>
    <property type="project" value="UniProtKB-KW"/>
</dbReference>
<evidence type="ECO:0000256" key="11">
    <source>
        <dbReference type="RuleBase" id="RU004136"/>
    </source>
</evidence>
<name>D3SP23_THEAH</name>
<comment type="similarity">
    <text evidence="10">Belongs to the MurCDEF family. MurF subfamily.</text>
</comment>
<evidence type="ECO:0000313" key="15">
    <source>
        <dbReference type="EMBL" id="ADC88910.1"/>
    </source>
</evidence>
<dbReference type="UniPathway" id="UPA00219"/>
<dbReference type="RefSeq" id="WP_012991317.1">
    <property type="nucleotide sequence ID" value="NC_013894.1"/>
</dbReference>
<keyword evidence="8 10" id="KW-0131">Cell cycle</keyword>
<evidence type="ECO:0000256" key="8">
    <source>
        <dbReference type="ARBA" id="ARBA00023306"/>
    </source>
</evidence>
<evidence type="ECO:0000256" key="1">
    <source>
        <dbReference type="ARBA" id="ARBA00022490"/>
    </source>
</evidence>
<protein>
    <recommendedName>
        <fullName evidence="10 11">UDP-N-acetylmuramoyl-tripeptide--D-alanyl-D-alanine ligase</fullName>
        <ecNumber evidence="10 11">6.3.2.10</ecNumber>
    </recommendedName>
    <alternativeName>
        <fullName evidence="10">D-alanyl-D-alanine-adding enzyme</fullName>
    </alternativeName>
</protein>
<dbReference type="SUPFAM" id="SSF53623">
    <property type="entry name" value="MurD-like peptide ligases, catalytic domain"/>
    <property type="match status" value="1"/>
</dbReference>
<dbReference type="InterPro" id="IPR005863">
    <property type="entry name" value="UDP-N-AcMur_synth"/>
</dbReference>